<comment type="cofactor">
    <cofactor evidence="2">
        <name>Zn(2+)</name>
        <dbReference type="ChEBI" id="CHEBI:29105"/>
    </cofactor>
</comment>
<organism evidence="19 20">
    <name type="scientific">Dethiosulfatibacter aminovorans DSM 17477</name>
    <dbReference type="NCBI Taxonomy" id="1121476"/>
    <lineage>
        <taxon>Bacteria</taxon>
        <taxon>Bacillati</taxon>
        <taxon>Bacillota</taxon>
        <taxon>Tissierellia</taxon>
        <taxon>Dethiosulfatibacter</taxon>
    </lineage>
</organism>
<keyword evidence="3" id="KW-0645">Protease</keyword>
<evidence type="ECO:0000256" key="7">
    <source>
        <dbReference type="ARBA" id="ARBA00023049"/>
    </source>
</evidence>
<dbReference type="SUPFAM" id="SSF53187">
    <property type="entry name" value="Zn-dependent exopeptidases"/>
    <property type="match status" value="1"/>
</dbReference>
<dbReference type="RefSeq" id="WP_073047238.1">
    <property type="nucleotide sequence ID" value="NZ_FQZL01000006.1"/>
</dbReference>
<proteinExistence type="inferred from homology"/>
<dbReference type="AlphaFoldDB" id="A0A1M6CWK2"/>
<gene>
    <name evidence="19" type="ORF">SAMN02745751_00694</name>
</gene>
<dbReference type="FunFam" id="3.40.630.10:FF:000018">
    <property type="entry name" value="Aminoacyl-histidine dipeptidase PepD"/>
    <property type="match status" value="1"/>
</dbReference>
<dbReference type="GO" id="GO:0005829">
    <property type="term" value="C:cytosol"/>
    <property type="evidence" value="ECO:0007669"/>
    <property type="project" value="TreeGrafter"/>
</dbReference>
<dbReference type="Pfam" id="PF07687">
    <property type="entry name" value="M20_dimer"/>
    <property type="match status" value="1"/>
</dbReference>
<protein>
    <recommendedName>
        <fullName evidence="13">Cytosol non-specific dipeptidase</fullName>
        <ecNumber evidence="10">3.4.13.18</ecNumber>
    </recommendedName>
    <alternativeName>
        <fullName evidence="16">Aminoacyl-histidine dipeptidase</fullName>
    </alternativeName>
    <alternativeName>
        <fullName evidence="15">Beta-alanyl-histidine dipeptidase</fullName>
    </alternativeName>
    <alternativeName>
        <fullName evidence="14">Carnosinase</fullName>
    </alternativeName>
    <alternativeName>
        <fullName evidence="11">Peptidase D</fullName>
    </alternativeName>
    <alternativeName>
        <fullName evidence="17">Xaa-His dipeptidase</fullName>
    </alternativeName>
</protein>
<reference evidence="19 20" key="1">
    <citation type="submission" date="2016-11" db="EMBL/GenBank/DDBJ databases">
        <authorList>
            <person name="Jaros S."/>
            <person name="Januszkiewicz K."/>
            <person name="Wedrychowicz H."/>
        </authorList>
    </citation>
    <scope>NUCLEOTIDE SEQUENCE [LARGE SCALE GENOMIC DNA]</scope>
    <source>
        <strain evidence="19 20">DSM 17477</strain>
    </source>
</reference>
<dbReference type="PIRSF" id="PIRSF016599">
    <property type="entry name" value="Xaa-His_dipept"/>
    <property type="match status" value="1"/>
</dbReference>
<evidence type="ECO:0000313" key="20">
    <source>
        <dbReference type="Proteomes" id="UP000184052"/>
    </source>
</evidence>
<dbReference type="Pfam" id="PF01546">
    <property type="entry name" value="Peptidase_M20"/>
    <property type="match status" value="1"/>
</dbReference>
<dbReference type="PRINTS" id="PR00934">
    <property type="entry name" value="XHISDIPTASE"/>
</dbReference>
<dbReference type="GO" id="GO:0070573">
    <property type="term" value="F:metallodipeptidase activity"/>
    <property type="evidence" value="ECO:0007669"/>
    <property type="project" value="TreeGrafter"/>
</dbReference>
<sequence>MSRILEGYRPERVLYYFEEISKIPRCSGNEKQISDYLVDWAKSKNLEVYQDEYHNVVIYKKGTPGYENSPTVVLQGHMDMVCEKNEDTVHDFDNDPIKLVVKEDHIHADGTTLGADNGIAVAMNLAILESDDIPHPPLEVLITSDEETGMTGAMNVDPSVLKGRILLNLDSEGEGIFTAGCAGGGRINFSSKIDRKEGKYSKKYRIGIKGLVGGHSGVEIHLDRANANKLMGRLLFKLREFAEIEDVQGGSADNAIPREAFAVASTDDSDKLKSEVEEMEKTFRNEYAFSDAGIVIEIQEVEESICEVFSDDFLDRYLKLINLVPYGPLKINRDIDLVIQSNNPGVVKIEDGFLKVKCAARSSIATLRDDFCDQMVQLGEATGFEVEKRAFYPGWEYAKESYIRDLCADVFKEEFGTEAKVEAIHAGLECGFFIEKIPEMDAVSFGPEMHDIHTPDEHLSISSTERTYNLVKSILKKIK</sequence>
<dbReference type="Proteomes" id="UP000184052">
    <property type="component" value="Unassembled WGS sequence"/>
</dbReference>
<comment type="catalytic activity">
    <reaction evidence="9">
        <text>Hydrolysis of dipeptides, preferentially hydrophobic dipeptides including prolyl amino acids.</text>
        <dbReference type="EC" id="3.4.13.18"/>
    </reaction>
</comment>
<dbReference type="Gene3D" id="3.40.630.10">
    <property type="entry name" value="Zn peptidases"/>
    <property type="match status" value="2"/>
</dbReference>
<evidence type="ECO:0000256" key="13">
    <source>
        <dbReference type="ARBA" id="ARBA00071271"/>
    </source>
</evidence>
<dbReference type="InterPro" id="IPR002933">
    <property type="entry name" value="Peptidase_M20"/>
</dbReference>
<comment type="cofactor">
    <cofactor evidence="1">
        <name>Co(2+)</name>
        <dbReference type="ChEBI" id="CHEBI:48828"/>
    </cofactor>
</comment>
<evidence type="ECO:0000256" key="10">
    <source>
        <dbReference type="ARBA" id="ARBA00038976"/>
    </source>
</evidence>
<evidence type="ECO:0000256" key="8">
    <source>
        <dbReference type="ARBA" id="ARBA00023285"/>
    </source>
</evidence>
<evidence type="ECO:0000256" key="2">
    <source>
        <dbReference type="ARBA" id="ARBA00001947"/>
    </source>
</evidence>
<evidence type="ECO:0000256" key="6">
    <source>
        <dbReference type="ARBA" id="ARBA00022833"/>
    </source>
</evidence>
<keyword evidence="7" id="KW-0482">Metalloprotease</keyword>
<evidence type="ECO:0000259" key="18">
    <source>
        <dbReference type="Pfam" id="PF07687"/>
    </source>
</evidence>
<dbReference type="CDD" id="cd03890">
    <property type="entry name" value="M20_pepD"/>
    <property type="match status" value="1"/>
</dbReference>
<evidence type="ECO:0000256" key="12">
    <source>
        <dbReference type="ARBA" id="ARBA00061423"/>
    </source>
</evidence>
<evidence type="ECO:0000256" key="1">
    <source>
        <dbReference type="ARBA" id="ARBA00001941"/>
    </source>
</evidence>
<keyword evidence="6" id="KW-0862">Zinc</keyword>
<dbReference type="PANTHER" id="PTHR43501:SF1">
    <property type="entry name" value="CYTOSOL NON-SPECIFIC DIPEPTIDASE"/>
    <property type="match status" value="1"/>
</dbReference>
<dbReference type="OrthoDB" id="9773892at2"/>
<evidence type="ECO:0000313" key="19">
    <source>
        <dbReference type="EMBL" id="SHI65108.1"/>
    </source>
</evidence>
<dbReference type="GO" id="GO:0046872">
    <property type="term" value="F:metal ion binding"/>
    <property type="evidence" value="ECO:0007669"/>
    <property type="project" value="UniProtKB-KW"/>
</dbReference>
<dbReference type="STRING" id="1121476.SAMN02745751_00694"/>
<comment type="similarity">
    <text evidence="12">Belongs to the peptidase M20C family.</text>
</comment>
<keyword evidence="4" id="KW-0479">Metal-binding</keyword>
<keyword evidence="8" id="KW-0170">Cobalt</keyword>
<dbReference type="PANTHER" id="PTHR43501">
    <property type="entry name" value="CYTOSOL NON-SPECIFIC DIPEPTIDASE"/>
    <property type="match status" value="1"/>
</dbReference>
<dbReference type="InterPro" id="IPR011650">
    <property type="entry name" value="Peptidase_M20_dimer"/>
</dbReference>
<dbReference type="EC" id="3.4.13.18" evidence="10"/>
<evidence type="ECO:0000256" key="9">
    <source>
        <dbReference type="ARBA" id="ARBA00036421"/>
    </source>
</evidence>
<evidence type="ECO:0000256" key="16">
    <source>
        <dbReference type="ARBA" id="ARBA00077688"/>
    </source>
</evidence>
<keyword evidence="20" id="KW-1185">Reference proteome</keyword>
<evidence type="ECO:0000256" key="11">
    <source>
        <dbReference type="ARBA" id="ARBA00044252"/>
    </source>
</evidence>
<evidence type="ECO:0000256" key="15">
    <source>
        <dbReference type="ARBA" id="ARBA00076004"/>
    </source>
</evidence>
<dbReference type="NCBIfam" id="TIGR01893">
    <property type="entry name" value="aa-his-dipept"/>
    <property type="match status" value="1"/>
</dbReference>
<evidence type="ECO:0000256" key="17">
    <source>
        <dbReference type="ARBA" id="ARBA00078074"/>
    </source>
</evidence>
<evidence type="ECO:0000256" key="3">
    <source>
        <dbReference type="ARBA" id="ARBA00022670"/>
    </source>
</evidence>
<evidence type="ECO:0000256" key="4">
    <source>
        <dbReference type="ARBA" id="ARBA00022723"/>
    </source>
</evidence>
<dbReference type="EMBL" id="FQZL01000006">
    <property type="protein sequence ID" value="SHI65108.1"/>
    <property type="molecule type" value="Genomic_DNA"/>
</dbReference>
<evidence type="ECO:0000256" key="14">
    <source>
        <dbReference type="ARBA" id="ARBA00075285"/>
    </source>
</evidence>
<dbReference type="GO" id="GO:0006508">
    <property type="term" value="P:proteolysis"/>
    <property type="evidence" value="ECO:0007669"/>
    <property type="project" value="UniProtKB-KW"/>
</dbReference>
<keyword evidence="5" id="KW-0378">Hydrolase</keyword>
<dbReference type="InterPro" id="IPR001160">
    <property type="entry name" value="Peptidase_M20C"/>
</dbReference>
<name>A0A1M6CWK2_9FIRM</name>
<evidence type="ECO:0000256" key="5">
    <source>
        <dbReference type="ARBA" id="ARBA00022801"/>
    </source>
</evidence>
<feature type="domain" description="Peptidase M20 dimerisation" evidence="18">
    <location>
        <begin position="206"/>
        <end position="287"/>
    </location>
</feature>
<accession>A0A1M6CWK2</accession>
<dbReference type="FunFam" id="3.40.630.10:FF:000015">
    <property type="entry name" value="Aminoacyl-histidine dipeptidase PepD"/>
    <property type="match status" value="1"/>
</dbReference>